<dbReference type="PROSITE" id="PS50850">
    <property type="entry name" value="MFS"/>
    <property type="match status" value="1"/>
</dbReference>
<dbReference type="Pfam" id="PF07690">
    <property type="entry name" value="MFS_1"/>
    <property type="match status" value="1"/>
</dbReference>
<dbReference type="InterPro" id="IPR005829">
    <property type="entry name" value="Sugar_transporter_CS"/>
</dbReference>
<name>F6A9U8_PSEF1</name>
<dbReference type="Gene3D" id="1.20.1250.20">
    <property type="entry name" value="MFS general substrate transporter like domains"/>
    <property type="match status" value="1"/>
</dbReference>
<dbReference type="STRING" id="743720.Psefu_2049"/>
<feature type="transmembrane region" description="Helical" evidence="5">
    <location>
        <begin position="416"/>
        <end position="436"/>
    </location>
</feature>
<feature type="transmembrane region" description="Helical" evidence="5">
    <location>
        <begin position="116"/>
        <end position="138"/>
    </location>
</feature>
<keyword evidence="8" id="KW-1185">Reference proteome</keyword>
<evidence type="ECO:0000313" key="8">
    <source>
        <dbReference type="Proteomes" id="UP000000686"/>
    </source>
</evidence>
<dbReference type="GO" id="GO:0046943">
    <property type="term" value="F:carboxylic acid transmembrane transporter activity"/>
    <property type="evidence" value="ECO:0007669"/>
    <property type="project" value="TreeGrafter"/>
</dbReference>
<feature type="domain" description="Major facilitator superfamily (MFS) profile" evidence="6">
    <location>
        <begin position="26"/>
        <end position="442"/>
    </location>
</feature>
<gene>
    <name evidence="7" type="ordered locus">Psefu_2049</name>
</gene>
<dbReference type="SUPFAM" id="SSF103473">
    <property type="entry name" value="MFS general substrate transporter"/>
    <property type="match status" value="1"/>
</dbReference>
<dbReference type="PANTHER" id="PTHR23508:SF10">
    <property type="entry name" value="CARBOXYLIC ACID TRANSPORTER PROTEIN HOMOLOG"/>
    <property type="match status" value="1"/>
</dbReference>
<evidence type="ECO:0000256" key="1">
    <source>
        <dbReference type="ARBA" id="ARBA00004141"/>
    </source>
</evidence>
<keyword evidence="2 5" id="KW-0812">Transmembrane</keyword>
<dbReference type="HOGENOM" id="CLU_001265_46_4_6"/>
<dbReference type="EMBL" id="CP002727">
    <property type="protein sequence ID" value="AEF22020.1"/>
    <property type="molecule type" value="Genomic_DNA"/>
</dbReference>
<keyword evidence="4 5" id="KW-0472">Membrane</keyword>
<reference evidence="7 8" key="1">
    <citation type="submission" date="2011-04" db="EMBL/GenBank/DDBJ databases">
        <title>Complete sequence of Pseudomonas fulva 12-X.</title>
        <authorList>
            <consortium name="US DOE Joint Genome Institute"/>
            <person name="Lucas S."/>
            <person name="Han J."/>
            <person name="Lapidus A."/>
            <person name="Cheng J.-F."/>
            <person name="Goodwin L."/>
            <person name="Pitluck S."/>
            <person name="Peters L."/>
            <person name="Mikhailova N."/>
            <person name="Pagani I."/>
            <person name="Davenport K."/>
            <person name="Han C."/>
            <person name="Tapia R."/>
            <person name="Land M."/>
            <person name="Hauser L."/>
            <person name="Kyrpides N."/>
            <person name="Ivanova N."/>
            <person name="Pagani I."/>
            <person name="Lcollab F.I."/>
            <person name="Woyke T."/>
        </authorList>
    </citation>
    <scope>NUCLEOTIDE SEQUENCE [LARGE SCALE GENOMIC DNA]</scope>
    <source>
        <strain evidence="8">12-X</strain>
    </source>
</reference>
<dbReference type="PANTHER" id="PTHR23508">
    <property type="entry name" value="CARBOXYLIC ACID TRANSPORTER PROTEIN HOMOLOG"/>
    <property type="match status" value="1"/>
</dbReference>
<sequence length="447" mass="47429">MHQSNATSALGGVIDNRQIGARQYEVLGLCLLIAVLDGFDTQVVGFLVKPMADSLAIAPSAFGPVFAAALFGLMVGALLLAPLADCIGRKKVLIASVLAFGFFALLTAFVKHYDELLLVRFLTGLGLGGAIPNLVALAAEYMPRRSSRSAVTLVFCGMPLGAMLAGLTSQYMLSHWGWHAIFIVGGTLPIVVALVIAIRLPESMEYLARSPLRRQQFERVLKSLFPTVSPRGAGTPDASSTKAERIPVSRLFSEGMWRRTLLLWLPYAMNLLILYSIMSWIPTVLATANAPLSAGIVAIILFSLGGVIGSVVQGHAMNRFGTYQVLLGEFICYLVLVLALSLLPVVLDRFLLAMFILGITVQGAQAGLNAVAAEIYPQSIRSTGIGWALGVGRIGSIIGPIFGGLMLGLGWSLQQIFMAALLPGALALGAVLTILFSQLRATPGHAA</sequence>
<dbReference type="InterPro" id="IPR020846">
    <property type="entry name" value="MFS_dom"/>
</dbReference>
<evidence type="ECO:0000256" key="5">
    <source>
        <dbReference type="SAM" id="Phobius"/>
    </source>
</evidence>
<evidence type="ECO:0000313" key="7">
    <source>
        <dbReference type="EMBL" id="AEF22020.1"/>
    </source>
</evidence>
<dbReference type="GO" id="GO:0005886">
    <property type="term" value="C:plasma membrane"/>
    <property type="evidence" value="ECO:0007669"/>
    <property type="project" value="TreeGrafter"/>
</dbReference>
<dbReference type="CDD" id="cd17365">
    <property type="entry name" value="MFS_PcaK_like"/>
    <property type="match status" value="1"/>
</dbReference>
<dbReference type="InterPro" id="IPR011701">
    <property type="entry name" value="MFS"/>
</dbReference>
<organism evidence="7 8">
    <name type="scientific">Pseudomonas fulva (strain 12-X)</name>
    <dbReference type="NCBI Taxonomy" id="743720"/>
    <lineage>
        <taxon>Bacteria</taxon>
        <taxon>Pseudomonadati</taxon>
        <taxon>Pseudomonadota</taxon>
        <taxon>Gammaproteobacteria</taxon>
        <taxon>Pseudomonadales</taxon>
        <taxon>Pseudomonadaceae</taxon>
        <taxon>Pseudomonas</taxon>
    </lineage>
</organism>
<evidence type="ECO:0000259" key="6">
    <source>
        <dbReference type="PROSITE" id="PS50850"/>
    </source>
</evidence>
<dbReference type="RefSeq" id="WP_013791151.1">
    <property type="nucleotide sequence ID" value="NC_015556.1"/>
</dbReference>
<evidence type="ECO:0000256" key="4">
    <source>
        <dbReference type="ARBA" id="ARBA00023136"/>
    </source>
</evidence>
<feature type="transmembrane region" description="Helical" evidence="5">
    <location>
        <begin position="92"/>
        <end position="110"/>
    </location>
</feature>
<feature type="transmembrane region" description="Helical" evidence="5">
    <location>
        <begin position="325"/>
        <end position="344"/>
    </location>
</feature>
<feature type="transmembrane region" description="Helical" evidence="5">
    <location>
        <begin position="178"/>
        <end position="200"/>
    </location>
</feature>
<feature type="transmembrane region" description="Helical" evidence="5">
    <location>
        <begin position="261"/>
        <end position="281"/>
    </location>
</feature>
<dbReference type="AlphaFoldDB" id="F6A9U8"/>
<dbReference type="Proteomes" id="UP000000686">
    <property type="component" value="Chromosome"/>
</dbReference>
<protein>
    <submittedName>
        <fullName evidence="7">Major facilitator superfamily MFS_1</fullName>
    </submittedName>
</protein>
<dbReference type="KEGG" id="pfv:Psefu_2049"/>
<dbReference type="eggNOG" id="COG2814">
    <property type="taxonomic scope" value="Bacteria"/>
</dbReference>
<feature type="transmembrane region" description="Helical" evidence="5">
    <location>
        <begin position="385"/>
        <end position="410"/>
    </location>
</feature>
<feature type="transmembrane region" description="Helical" evidence="5">
    <location>
        <begin position="60"/>
        <end position="80"/>
    </location>
</feature>
<proteinExistence type="predicted"/>
<accession>F6A9U8</accession>
<evidence type="ECO:0000256" key="3">
    <source>
        <dbReference type="ARBA" id="ARBA00022989"/>
    </source>
</evidence>
<dbReference type="OrthoDB" id="6627132at2"/>
<feature type="transmembrane region" description="Helical" evidence="5">
    <location>
        <begin position="350"/>
        <end position="373"/>
    </location>
</feature>
<comment type="subcellular location">
    <subcellularLocation>
        <location evidence="1">Membrane</location>
        <topology evidence="1">Multi-pass membrane protein</topology>
    </subcellularLocation>
</comment>
<keyword evidence="3 5" id="KW-1133">Transmembrane helix</keyword>
<dbReference type="PROSITE" id="PS00216">
    <property type="entry name" value="SUGAR_TRANSPORT_1"/>
    <property type="match status" value="1"/>
</dbReference>
<evidence type="ECO:0000256" key="2">
    <source>
        <dbReference type="ARBA" id="ARBA00022692"/>
    </source>
</evidence>
<feature type="transmembrane region" description="Helical" evidence="5">
    <location>
        <begin position="293"/>
        <end position="313"/>
    </location>
</feature>
<feature type="transmembrane region" description="Helical" evidence="5">
    <location>
        <begin position="150"/>
        <end position="172"/>
    </location>
</feature>
<feature type="transmembrane region" description="Helical" evidence="5">
    <location>
        <begin position="26"/>
        <end position="48"/>
    </location>
</feature>
<dbReference type="InterPro" id="IPR036259">
    <property type="entry name" value="MFS_trans_sf"/>
</dbReference>